<feature type="transmembrane region" description="Helical" evidence="8">
    <location>
        <begin position="371"/>
        <end position="390"/>
    </location>
</feature>
<feature type="transmembrane region" description="Helical" evidence="8">
    <location>
        <begin position="12"/>
        <end position="29"/>
    </location>
</feature>
<feature type="transmembrane region" description="Helical" evidence="8">
    <location>
        <begin position="138"/>
        <end position="161"/>
    </location>
</feature>
<accession>A0A379YMA2</accession>
<evidence type="ECO:0000256" key="7">
    <source>
        <dbReference type="ARBA" id="ARBA00023136"/>
    </source>
</evidence>
<comment type="similarity">
    <text evidence="2 8">Belongs to the major facilitator superfamily. Bcr/CmlA family.</text>
</comment>
<dbReference type="GO" id="GO:0005886">
    <property type="term" value="C:plasma membrane"/>
    <property type="evidence" value="ECO:0007669"/>
    <property type="project" value="UniProtKB-SubCell"/>
</dbReference>
<dbReference type="GO" id="GO:0042910">
    <property type="term" value="F:xenobiotic transmembrane transporter activity"/>
    <property type="evidence" value="ECO:0007669"/>
    <property type="project" value="InterPro"/>
</dbReference>
<feature type="transmembrane region" description="Helical" evidence="8">
    <location>
        <begin position="250"/>
        <end position="268"/>
    </location>
</feature>
<feature type="transmembrane region" description="Helical" evidence="8">
    <location>
        <begin position="309"/>
        <end position="332"/>
    </location>
</feature>
<dbReference type="InterPro" id="IPR011701">
    <property type="entry name" value="MFS"/>
</dbReference>
<sequence>MNRNNIWNYSFLYSLVLLVPFDLLASLGMDLYLPAVNDIGTSFKVGREQVQLTLTMYMALLGLGQLLFGPLSDKFGRRPIVVIGAVLYSLSSLAIPLSPNFDYFLGLRLLQSLSASALLVAAFATVRDVFAEREEGVVVYAIMGSVLACVPVVAPFLGALIEKQWHWQGIFYFLGIFAAVVAVHTVFKWPETRPAKTQPFRFNSLFTILGSKIFIGYTLAYATAMGTFFAYFSTSPSVLMDTLSLSKLEFSLWFGSVAIVMILTTRFVKSLVRRWGISGTVFRGLAGLFVSGLILYLCEWLLGVTLLGFMLPMYLIGVNIALTCAVSANGALHAFSASAGLATALYYALESLYLSLMVSVLIKLIPPGTSATIAVYIFISSLLAAGFILLGRRQSI</sequence>
<dbReference type="Pfam" id="PF07690">
    <property type="entry name" value="MFS_1"/>
    <property type="match status" value="1"/>
</dbReference>
<dbReference type="InterPro" id="IPR020846">
    <property type="entry name" value="MFS_dom"/>
</dbReference>
<dbReference type="InterPro" id="IPR004812">
    <property type="entry name" value="Efflux_drug-R_Bcr/CmlA"/>
</dbReference>
<evidence type="ECO:0000256" key="8">
    <source>
        <dbReference type="RuleBase" id="RU365088"/>
    </source>
</evidence>
<dbReference type="CDD" id="cd17320">
    <property type="entry name" value="MFS_MdfA_MDR_like"/>
    <property type="match status" value="1"/>
</dbReference>
<dbReference type="InterPro" id="IPR036259">
    <property type="entry name" value="MFS_trans_sf"/>
</dbReference>
<organism evidence="10 11">
    <name type="scientific">Shewanella algae</name>
    <dbReference type="NCBI Taxonomy" id="38313"/>
    <lineage>
        <taxon>Bacteria</taxon>
        <taxon>Pseudomonadati</taxon>
        <taxon>Pseudomonadota</taxon>
        <taxon>Gammaproteobacteria</taxon>
        <taxon>Alteromonadales</taxon>
        <taxon>Shewanellaceae</taxon>
        <taxon>Shewanella</taxon>
    </lineage>
</organism>
<evidence type="ECO:0000256" key="1">
    <source>
        <dbReference type="ARBA" id="ARBA00004651"/>
    </source>
</evidence>
<evidence type="ECO:0000256" key="3">
    <source>
        <dbReference type="ARBA" id="ARBA00022448"/>
    </source>
</evidence>
<reference evidence="10 11" key="1">
    <citation type="submission" date="2018-06" db="EMBL/GenBank/DDBJ databases">
        <authorList>
            <consortium name="Pathogen Informatics"/>
            <person name="Doyle S."/>
        </authorList>
    </citation>
    <scope>NUCLEOTIDE SEQUENCE [LARGE SCALE GENOMIC DNA]</scope>
    <source>
        <strain evidence="10 11">NCTC10738</strain>
    </source>
</reference>
<dbReference type="NCBIfam" id="TIGR00710">
    <property type="entry name" value="efflux_Bcr_CflA"/>
    <property type="match status" value="1"/>
</dbReference>
<evidence type="ECO:0000256" key="6">
    <source>
        <dbReference type="ARBA" id="ARBA00022989"/>
    </source>
</evidence>
<keyword evidence="3 8" id="KW-0813">Transport</keyword>
<feature type="transmembrane region" description="Helical" evidence="8">
    <location>
        <begin position="280"/>
        <end position="303"/>
    </location>
</feature>
<keyword evidence="5 8" id="KW-0812">Transmembrane</keyword>
<dbReference type="EMBL" id="UGYO01000001">
    <property type="protein sequence ID" value="SUI47146.1"/>
    <property type="molecule type" value="Genomic_DNA"/>
</dbReference>
<comment type="caution">
    <text evidence="8">Lacks conserved residue(s) required for the propagation of feature annotation.</text>
</comment>
<dbReference type="PANTHER" id="PTHR23502">
    <property type="entry name" value="MAJOR FACILITATOR SUPERFAMILY"/>
    <property type="match status" value="1"/>
</dbReference>
<keyword evidence="4" id="KW-1003">Cell membrane</keyword>
<comment type="subcellular location">
    <subcellularLocation>
        <location evidence="8">Cell inner membrane</location>
        <topology evidence="8">Multi-pass membrane protein</topology>
    </subcellularLocation>
    <subcellularLocation>
        <location evidence="1">Cell membrane</location>
        <topology evidence="1">Multi-pass membrane protein</topology>
    </subcellularLocation>
</comment>
<feature type="transmembrane region" description="Helical" evidence="8">
    <location>
        <begin position="208"/>
        <end position="230"/>
    </location>
</feature>
<proteinExistence type="inferred from homology"/>
<dbReference type="Gene3D" id="1.20.1720.10">
    <property type="entry name" value="Multidrug resistance protein D"/>
    <property type="match status" value="1"/>
</dbReference>
<dbReference type="AlphaFoldDB" id="A0A379YMA2"/>
<dbReference type="PANTHER" id="PTHR23502:SF70">
    <property type="entry name" value="BCR_CFLA FAMILY EFFLUX TRANSPORTER"/>
    <property type="match status" value="1"/>
</dbReference>
<keyword evidence="8" id="KW-0997">Cell inner membrane</keyword>
<protein>
    <recommendedName>
        <fullName evidence="8">Bcr/CflA family efflux transporter</fullName>
    </recommendedName>
</protein>
<feature type="transmembrane region" description="Helical" evidence="8">
    <location>
        <begin position="167"/>
        <end position="187"/>
    </location>
</feature>
<evidence type="ECO:0000313" key="11">
    <source>
        <dbReference type="Proteomes" id="UP000254069"/>
    </source>
</evidence>
<evidence type="ECO:0000259" key="9">
    <source>
        <dbReference type="PROSITE" id="PS50850"/>
    </source>
</evidence>
<keyword evidence="7 8" id="KW-0472">Membrane</keyword>
<dbReference type="GO" id="GO:1990961">
    <property type="term" value="P:xenobiotic detoxification by transmembrane export across the plasma membrane"/>
    <property type="evidence" value="ECO:0007669"/>
    <property type="project" value="InterPro"/>
</dbReference>
<feature type="transmembrane region" description="Helical" evidence="8">
    <location>
        <begin position="80"/>
        <end position="97"/>
    </location>
</feature>
<dbReference type="RefSeq" id="WP_115389001.1">
    <property type="nucleotide sequence ID" value="NZ_JADZHC010000038.1"/>
</dbReference>
<keyword evidence="11" id="KW-1185">Reference proteome</keyword>
<feature type="transmembrane region" description="Helical" evidence="8">
    <location>
        <begin position="49"/>
        <end position="68"/>
    </location>
</feature>
<dbReference type="PROSITE" id="PS50850">
    <property type="entry name" value="MFS"/>
    <property type="match status" value="1"/>
</dbReference>
<name>A0A379YMA2_9GAMM</name>
<gene>
    <name evidence="10" type="primary">mdtL_1</name>
    <name evidence="10" type="ORF">NCTC10738_00241</name>
</gene>
<keyword evidence="6 8" id="KW-1133">Transmembrane helix</keyword>
<evidence type="ECO:0000313" key="10">
    <source>
        <dbReference type="EMBL" id="SUI47146.1"/>
    </source>
</evidence>
<evidence type="ECO:0000256" key="5">
    <source>
        <dbReference type="ARBA" id="ARBA00022692"/>
    </source>
</evidence>
<dbReference type="Proteomes" id="UP000254069">
    <property type="component" value="Unassembled WGS sequence"/>
</dbReference>
<feature type="transmembrane region" description="Helical" evidence="8">
    <location>
        <begin position="103"/>
        <end position="126"/>
    </location>
</feature>
<evidence type="ECO:0000256" key="2">
    <source>
        <dbReference type="ARBA" id="ARBA00006236"/>
    </source>
</evidence>
<feature type="domain" description="Major facilitator superfamily (MFS) profile" evidence="9">
    <location>
        <begin position="14"/>
        <end position="396"/>
    </location>
</feature>
<dbReference type="SUPFAM" id="SSF103473">
    <property type="entry name" value="MFS general substrate transporter"/>
    <property type="match status" value="1"/>
</dbReference>
<evidence type="ECO:0000256" key="4">
    <source>
        <dbReference type="ARBA" id="ARBA00022475"/>
    </source>
</evidence>